<protein>
    <recommendedName>
        <fullName evidence="5">Trehalose O-mycolyltransferase</fullName>
    </recommendedName>
</protein>
<dbReference type="STRING" id="29321.AAV33_06870"/>
<dbReference type="AlphaFoldDB" id="K0YEB6"/>
<proteinExistence type="predicted"/>
<feature type="compositionally biased region" description="Basic and acidic residues" evidence="1">
    <location>
        <begin position="537"/>
        <end position="548"/>
    </location>
</feature>
<dbReference type="OrthoDB" id="4527292at2"/>
<name>K0YEB6_9CORY</name>
<feature type="region of interest" description="Disordered" evidence="1">
    <location>
        <begin position="32"/>
        <end position="68"/>
    </location>
</feature>
<reference evidence="3 4" key="1">
    <citation type="submission" date="2012-08" db="EMBL/GenBank/DDBJ databases">
        <title>The Genome Sequence of Turicella otitidis ATCC 51513.</title>
        <authorList>
            <consortium name="The Broad Institute Genome Sequencing Platform"/>
            <person name="Earl A."/>
            <person name="Ward D."/>
            <person name="Feldgarden M."/>
            <person name="Gevers D."/>
            <person name="Huys G."/>
            <person name="Walker B."/>
            <person name="Young S.K."/>
            <person name="Zeng Q."/>
            <person name="Gargeya S."/>
            <person name="Fitzgerald M."/>
            <person name="Haas B."/>
            <person name="Abouelleil A."/>
            <person name="Alvarado L."/>
            <person name="Arachchi H.M."/>
            <person name="Berlin A.M."/>
            <person name="Chapman S.B."/>
            <person name="Goldberg J."/>
            <person name="Griggs A."/>
            <person name="Gujja S."/>
            <person name="Hansen M."/>
            <person name="Howarth C."/>
            <person name="Imamovic A."/>
            <person name="Larimer J."/>
            <person name="McCowen C."/>
            <person name="Montmayeur A."/>
            <person name="Murphy C."/>
            <person name="Neiman D."/>
            <person name="Pearson M."/>
            <person name="Priest M."/>
            <person name="Roberts A."/>
            <person name="Saif S."/>
            <person name="Shea T."/>
            <person name="Sisk P."/>
            <person name="Sykes S."/>
            <person name="Wortman J."/>
            <person name="Nusbaum C."/>
            <person name="Birren B."/>
        </authorList>
    </citation>
    <scope>NUCLEOTIDE SEQUENCE [LARGE SCALE GENOMIC DNA]</scope>
    <source>
        <strain evidence="3 4">ATCC 51513</strain>
    </source>
</reference>
<evidence type="ECO:0000313" key="3">
    <source>
        <dbReference type="EMBL" id="EJZ81616.1"/>
    </source>
</evidence>
<gene>
    <name evidence="3" type="ORF">HMPREF9719_01437</name>
</gene>
<evidence type="ECO:0008006" key="5">
    <source>
        <dbReference type="Google" id="ProtNLM"/>
    </source>
</evidence>
<evidence type="ECO:0000313" key="4">
    <source>
        <dbReference type="Proteomes" id="UP000006078"/>
    </source>
</evidence>
<dbReference type="HOGENOM" id="CLU_496895_0_0_11"/>
<organism evidence="3 4">
    <name type="scientific">Corynebacterium otitidis ATCC 51513</name>
    <dbReference type="NCBI Taxonomy" id="883169"/>
    <lineage>
        <taxon>Bacteria</taxon>
        <taxon>Bacillati</taxon>
        <taxon>Actinomycetota</taxon>
        <taxon>Actinomycetes</taxon>
        <taxon>Mycobacteriales</taxon>
        <taxon>Corynebacteriaceae</taxon>
        <taxon>Corynebacterium</taxon>
    </lineage>
</organism>
<dbReference type="EMBL" id="AHAE01000069">
    <property type="protein sequence ID" value="EJZ81616.1"/>
    <property type="molecule type" value="Genomic_DNA"/>
</dbReference>
<keyword evidence="4" id="KW-1185">Reference proteome</keyword>
<dbReference type="RefSeq" id="WP_004601327.1">
    <property type="nucleotide sequence ID" value="NZ_JH815194.1"/>
</dbReference>
<dbReference type="Pfam" id="PF00756">
    <property type="entry name" value="Esterase"/>
    <property type="match status" value="1"/>
</dbReference>
<dbReference type="InterPro" id="IPR029058">
    <property type="entry name" value="AB_hydrolase_fold"/>
</dbReference>
<dbReference type="InterPro" id="IPR000801">
    <property type="entry name" value="Esterase-like"/>
</dbReference>
<feature type="compositionally biased region" description="Low complexity" evidence="1">
    <location>
        <begin position="32"/>
        <end position="44"/>
    </location>
</feature>
<dbReference type="eggNOG" id="COG0627">
    <property type="taxonomic scope" value="Bacteria"/>
</dbReference>
<feature type="region of interest" description="Disordered" evidence="1">
    <location>
        <begin position="518"/>
        <end position="548"/>
    </location>
</feature>
<dbReference type="SUPFAM" id="SSF53474">
    <property type="entry name" value="alpha/beta-Hydrolases"/>
    <property type="match status" value="1"/>
</dbReference>
<keyword evidence="2" id="KW-0732">Signal</keyword>
<feature type="signal peptide" evidence="2">
    <location>
        <begin position="1"/>
        <end position="32"/>
    </location>
</feature>
<sequence>MAAPQPRVRRLAIVALAGALAAAAALPGVVLAQPSGAPSESPAPSSGPQPSPRPGGGDQGGEGPGGEAMRVDREAAAALPDGVSVENVEYRTGNELRLTLRSAAMPASGIEVAVLLPRDFYAEPEHTFPELWLLDDAATEKGSGWLRRTNLARFMADKNVLTVLPLGGQRSAYSDWADAPAAPDGEGRWRQLLADELPGITRAYLRSNGTRAVVGAGSGGAAALSLAGAEPDLFSFAGSLSGVLDTEAPGVPGLLDEELEPDLEELWGSPGDEHWQANNPMRLIPGLTGLDVYVSAGTGLPESREGGSPARRPAGEDVAGLEAAAGLSSRGFVRSLEEAGGEPIGEFPAAGLRAWEFWQLELSRAWAPIAASLDLDGEEREACRATPRARALIEGSAALSGCLAPSYTVERDGTEITVTQAVGGLVLTPEEGEAGIVLEPLAGAYRQAGGPAGSLGLPTGPALPVDGDDKPTPPAEWGEDEAIRQDFAGGAIIGSKKSGFYAVPRPILAAYDERGGAAELGLPEGPAEDGGQSFADGEVRADDTTEGE</sequence>
<feature type="chain" id="PRO_5003845155" description="Trehalose O-mycolyltransferase" evidence="2">
    <location>
        <begin position="33"/>
        <end position="548"/>
    </location>
</feature>
<feature type="compositionally biased region" description="Gly residues" evidence="1">
    <location>
        <begin position="54"/>
        <end position="66"/>
    </location>
</feature>
<evidence type="ECO:0000256" key="1">
    <source>
        <dbReference type="SAM" id="MobiDB-lite"/>
    </source>
</evidence>
<dbReference type="Proteomes" id="UP000006078">
    <property type="component" value="Unassembled WGS sequence"/>
</dbReference>
<dbReference type="Gene3D" id="3.40.50.1820">
    <property type="entry name" value="alpha/beta hydrolase"/>
    <property type="match status" value="1"/>
</dbReference>
<comment type="caution">
    <text evidence="3">The sequence shown here is derived from an EMBL/GenBank/DDBJ whole genome shotgun (WGS) entry which is preliminary data.</text>
</comment>
<accession>K0YEB6</accession>
<evidence type="ECO:0000256" key="2">
    <source>
        <dbReference type="SAM" id="SignalP"/>
    </source>
</evidence>